<name>A0A164QCY8_9AGAM</name>
<reference evidence="1 2" key="1">
    <citation type="journal article" date="2016" name="Mol. Biol. Evol.">
        <title>Comparative Genomics of Early-Diverging Mushroom-Forming Fungi Provides Insights into the Origins of Lignocellulose Decay Capabilities.</title>
        <authorList>
            <person name="Nagy L.G."/>
            <person name="Riley R."/>
            <person name="Tritt A."/>
            <person name="Adam C."/>
            <person name="Daum C."/>
            <person name="Floudas D."/>
            <person name="Sun H."/>
            <person name="Yadav J.S."/>
            <person name="Pangilinan J."/>
            <person name="Larsson K.H."/>
            <person name="Matsuura K."/>
            <person name="Barry K."/>
            <person name="Labutti K."/>
            <person name="Kuo R."/>
            <person name="Ohm R.A."/>
            <person name="Bhattacharya S.S."/>
            <person name="Shirouzu T."/>
            <person name="Yoshinaga Y."/>
            <person name="Martin F.M."/>
            <person name="Grigoriev I.V."/>
            <person name="Hibbett D.S."/>
        </authorList>
    </citation>
    <scope>NUCLEOTIDE SEQUENCE [LARGE SCALE GENOMIC DNA]</scope>
    <source>
        <strain evidence="1 2">HHB9708</strain>
    </source>
</reference>
<proteinExistence type="predicted"/>
<organism evidence="1 2">
    <name type="scientific">Sistotremastrum niveocremeum HHB9708</name>
    <dbReference type="NCBI Taxonomy" id="1314777"/>
    <lineage>
        <taxon>Eukaryota</taxon>
        <taxon>Fungi</taxon>
        <taxon>Dikarya</taxon>
        <taxon>Basidiomycota</taxon>
        <taxon>Agaricomycotina</taxon>
        <taxon>Agaricomycetes</taxon>
        <taxon>Sistotremastrales</taxon>
        <taxon>Sistotremastraceae</taxon>
        <taxon>Sertulicium</taxon>
        <taxon>Sertulicium niveocremeum</taxon>
    </lineage>
</organism>
<accession>A0A164QCY8</accession>
<dbReference type="EMBL" id="KV419427">
    <property type="protein sequence ID" value="KZS89544.1"/>
    <property type="molecule type" value="Genomic_DNA"/>
</dbReference>
<dbReference type="OrthoDB" id="3365698at2759"/>
<dbReference type="AlphaFoldDB" id="A0A164QCY8"/>
<keyword evidence="2" id="KW-1185">Reference proteome</keyword>
<dbReference type="Proteomes" id="UP000076722">
    <property type="component" value="Unassembled WGS sequence"/>
</dbReference>
<dbReference type="InterPro" id="IPR032675">
    <property type="entry name" value="LRR_dom_sf"/>
</dbReference>
<dbReference type="Gene3D" id="3.80.10.10">
    <property type="entry name" value="Ribonuclease Inhibitor"/>
    <property type="match status" value="1"/>
</dbReference>
<protein>
    <recommendedName>
        <fullName evidence="3">F-box domain-containing protein</fullName>
    </recommendedName>
</protein>
<sequence length="321" mass="36832">MPGIEPSALEALDIQQLLQTRNELIRSTLSISRYINSRSVICKLPDELISATLLVCVRDALEEACEGESRTFPWRALLGICSKLRSVAMRTPELWTHLHLDWPAYVINLFLEKSGTRKIAVHFTMFAVTPGWSGKWPYDALLETENSERVETLDISFCQPDMGFLLNIFRHTFSRLRLISLQYEDLDGEPELPLPPSTTRRWISRNVRPPRESFRTFPELTYLEIEGGMWSHSTIFELLNLTPSLEDLNIYLSNEDRDAIFGRPALARESMAPVHLPSLKKLRLQSWNHAEMSLLLEFIEAPYLSDVDIGCEECRNSGLTH</sequence>
<evidence type="ECO:0008006" key="3">
    <source>
        <dbReference type="Google" id="ProtNLM"/>
    </source>
</evidence>
<gene>
    <name evidence="1" type="ORF">SISNIDRAFT_552091</name>
</gene>
<evidence type="ECO:0000313" key="1">
    <source>
        <dbReference type="EMBL" id="KZS89544.1"/>
    </source>
</evidence>
<dbReference type="SUPFAM" id="SSF52047">
    <property type="entry name" value="RNI-like"/>
    <property type="match status" value="1"/>
</dbReference>
<evidence type="ECO:0000313" key="2">
    <source>
        <dbReference type="Proteomes" id="UP000076722"/>
    </source>
</evidence>